<sequence length="125" mass="14027">MEVGFLATERVGNTASRRPDVATPRVTPERVARYRQPEPSVRQPGGRVLARSALRSLHPSLLSHLLLLLLFSLISPLYILSSELPACPPRPPYAIPWRVLVLVCLFCEWTHIVFTLLINPHDVAD</sequence>
<dbReference type="Proteomes" id="UP000324222">
    <property type="component" value="Unassembled WGS sequence"/>
</dbReference>
<evidence type="ECO:0000256" key="1">
    <source>
        <dbReference type="SAM" id="MobiDB-lite"/>
    </source>
</evidence>
<reference evidence="3 4" key="1">
    <citation type="submission" date="2019-05" db="EMBL/GenBank/DDBJ databases">
        <title>Another draft genome of Portunus trituberculatus and its Hox gene families provides insights of decapod evolution.</title>
        <authorList>
            <person name="Jeong J.-H."/>
            <person name="Song I."/>
            <person name="Kim S."/>
            <person name="Choi T."/>
            <person name="Kim D."/>
            <person name="Ryu S."/>
            <person name="Kim W."/>
        </authorList>
    </citation>
    <scope>NUCLEOTIDE SEQUENCE [LARGE SCALE GENOMIC DNA]</scope>
    <source>
        <tissue evidence="3">Muscle</tissue>
    </source>
</reference>
<comment type="caution">
    <text evidence="3">The sequence shown here is derived from an EMBL/GenBank/DDBJ whole genome shotgun (WGS) entry which is preliminary data.</text>
</comment>
<accession>A0A5B7EYH6</accession>
<keyword evidence="4" id="KW-1185">Reference proteome</keyword>
<dbReference type="EMBL" id="VSRR010004583">
    <property type="protein sequence ID" value="MPC40110.1"/>
    <property type="molecule type" value="Genomic_DNA"/>
</dbReference>
<keyword evidence="2" id="KW-0472">Membrane</keyword>
<keyword evidence="2" id="KW-1133">Transmembrane helix</keyword>
<feature type="compositionally biased region" description="Basic and acidic residues" evidence="1">
    <location>
        <begin position="27"/>
        <end position="36"/>
    </location>
</feature>
<protein>
    <submittedName>
        <fullName evidence="3">Uncharacterized protein</fullName>
    </submittedName>
</protein>
<feature type="transmembrane region" description="Helical" evidence="2">
    <location>
        <begin position="99"/>
        <end position="118"/>
    </location>
</feature>
<gene>
    <name evidence="3" type="ORF">E2C01_033664</name>
</gene>
<evidence type="ECO:0000256" key="2">
    <source>
        <dbReference type="SAM" id="Phobius"/>
    </source>
</evidence>
<evidence type="ECO:0000313" key="4">
    <source>
        <dbReference type="Proteomes" id="UP000324222"/>
    </source>
</evidence>
<feature type="region of interest" description="Disordered" evidence="1">
    <location>
        <begin position="16"/>
        <end position="44"/>
    </location>
</feature>
<proteinExistence type="predicted"/>
<keyword evidence="2" id="KW-0812">Transmembrane</keyword>
<name>A0A5B7EYH6_PORTR</name>
<evidence type="ECO:0000313" key="3">
    <source>
        <dbReference type="EMBL" id="MPC40110.1"/>
    </source>
</evidence>
<dbReference type="AlphaFoldDB" id="A0A5B7EYH6"/>
<feature type="transmembrane region" description="Helical" evidence="2">
    <location>
        <begin position="61"/>
        <end position="79"/>
    </location>
</feature>
<organism evidence="3 4">
    <name type="scientific">Portunus trituberculatus</name>
    <name type="common">Swimming crab</name>
    <name type="synonym">Neptunus trituberculatus</name>
    <dbReference type="NCBI Taxonomy" id="210409"/>
    <lineage>
        <taxon>Eukaryota</taxon>
        <taxon>Metazoa</taxon>
        <taxon>Ecdysozoa</taxon>
        <taxon>Arthropoda</taxon>
        <taxon>Crustacea</taxon>
        <taxon>Multicrustacea</taxon>
        <taxon>Malacostraca</taxon>
        <taxon>Eumalacostraca</taxon>
        <taxon>Eucarida</taxon>
        <taxon>Decapoda</taxon>
        <taxon>Pleocyemata</taxon>
        <taxon>Brachyura</taxon>
        <taxon>Eubrachyura</taxon>
        <taxon>Portunoidea</taxon>
        <taxon>Portunidae</taxon>
        <taxon>Portuninae</taxon>
        <taxon>Portunus</taxon>
    </lineage>
</organism>